<dbReference type="Proteomes" id="UP000036780">
    <property type="component" value="Unassembled WGS sequence"/>
</dbReference>
<dbReference type="PATRIC" id="fig|1473.5.peg.1739"/>
<name>A0A0L0QNH0_VIRPA</name>
<reference evidence="2" key="1">
    <citation type="submission" date="2015-07" db="EMBL/GenBank/DDBJ databases">
        <title>Fjat-10053 dsm26.</title>
        <authorList>
            <person name="Liu B."/>
            <person name="Wang J."/>
            <person name="Zhu Y."/>
            <person name="Liu G."/>
            <person name="Chen Q."/>
            <person name="Chen Z."/>
            <person name="Lan J."/>
            <person name="Che J."/>
            <person name="Ge C."/>
            <person name="Shi H."/>
            <person name="Pan Z."/>
            <person name="Liu X."/>
        </authorList>
    </citation>
    <scope>NUCLEOTIDE SEQUENCE [LARGE SCALE GENOMIC DNA]</scope>
    <source>
        <strain evidence="2">DSM 26</strain>
    </source>
</reference>
<proteinExistence type="predicted"/>
<comment type="caution">
    <text evidence="1">The sequence shown here is derived from an EMBL/GenBank/DDBJ whole genome shotgun (WGS) entry which is preliminary data.</text>
</comment>
<dbReference type="RefSeq" id="WP_050352359.1">
    <property type="nucleotide sequence ID" value="NZ_BOSN01000008.1"/>
</dbReference>
<evidence type="ECO:0000313" key="1">
    <source>
        <dbReference type="EMBL" id="KNE19803.1"/>
    </source>
</evidence>
<evidence type="ECO:0008006" key="3">
    <source>
        <dbReference type="Google" id="ProtNLM"/>
    </source>
</evidence>
<evidence type="ECO:0000313" key="2">
    <source>
        <dbReference type="Proteomes" id="UP000036780"/>
    </source>
</evidence>
<accession>A0A0L0QNH0</accession>
<dbReference type="AlphaFoldDB" id="A0A0L0QNH0"/>
<sequence>MKHILQWSKENKQKLILFYMDHNNQVTQRFVRVIDIQEDSFIAFCFYRKQVRRFKYSHILSCGRNQRKGSA</sequence>
<dbReference type="GeneID" id="66871115"/>
<dbReference type="EMBL" id="LGTO01000007">
    <property type="protein sequence ID" value="KNE19803.1"/>
    <property type="molecule type" value="Genomic_DNA"/>
</dbReference>
<organism evidence="1 2">
    <name type="scientific">Virgibacillus pantothenticus</name>
    <dbReference type="NCBI Taxonomy" id="1473"/>
    <lineage>
        <taxon>Bacteria</taxon>
        <taxon>Bacillati</taxon>
        <taxon>Bacillota</taxon>
        <taxon>Bacilli</taxon>
        <taxon>Bacillales</taxon>
        <taxon>Bacillaceae</taxon>
        <taxon>Virgibacillus</taxon>
    </lineage>
</organism>
<protein>
    <recommendedName>
        <fullName evidence="3">WYL domain-containing protein</fullName>
    </recommendedName>
</protein>
<gene>
    <name evidence="1" type="ORF">AFK71_15370</name>
</gene>
<dbReference type="OrthoDB" id="2112405at2"/>
<keyword evidence="2" id="KW-1185">Reference proteome</keyword>